<feature type="region of interest" description="Disordered" evidence="1">
    <location>
        <begin position="101"/>
        <end position="120"/>
    </location>
</feature>
<accession>A0A6B8KI51</accession>
<evidence type="ECO:0008006" key="5">
    <source>
        <dbReference type="Google" id="ProtNLM"/>
    </source>
</evidence>
<dbReference type="AlphaFoldDB" id="A0A6B8KI51"/>
<sequence>MASLLLALPLAACNSSAPPPVAAVAAAPEPPAPGVVGGGVGRELDEKDKAVAIAAQQEAVSSGSVKSWKGGHGAYGFITPGPETAGAGCRDYTHKIFINGRPQEGKGQACKSGDGWRVTS</sequence>
<evidence type="ECO:0000313" key="3">
    <source>
        <dbReference type="EMBL" id="QGM48056.1"/>
    </source>
</evidence>
<organism evidence="3 4">
    <name type="scientific">Methylocystis heyeri</name>
    <dbReference type="NCBI Taxonomy" id="391905"/>
    <lineage>
        <taxon>Bacteria</taxon>
        <taxon>Pseudomonadati</taxon>
        <taxon>Pseudomonadota</taxon>
        <taxon>Alphaproteobacteria</taxon>
        <taxon>Hyphomicrobiales</taxon>
        <taxon>Methylocystaceae</taxon>
        <taxon>Methylocystis</taxon>
    </lineage>
</organism>
<dbReference type="EMBL" id="CP046052">
    <property type="protein sequence ID" value="QGM48056.1"/>
    <property type="molecule type" value="Genomic_DNA"/>
</dbReference>
<keyword evidence="4" id="KW-1185">Reference proteome</keyword>
<dbReference type="Proteomes" id="UP000309061">
    <property type="component" value="Chromosome"/>
</dbReference>
<feature type="chain" id="PRO_5025563167" description="Surface antigen domain-containing protein" evidence="2">
    <location>
        <begin position="18"/>
        <end position="120"/>
    </location>
</feature>
<reference evidence="3 4" key="1">
    <citation type="submission" date="2019-11" db="EMBL/GenBank/DDBJ databases">
        <title>The genome sequence of Methylocystis heyeri.</title>
        <authorList>
            <person name="Oshkin I.Y."/>
            <person name="Miroshnikov K."/>
            <person name="Dedysh S.N."/>
        </authorList>
    </citation>
    <scope>NUCLEOTIDE SEQUENCE [LARGE SCALE GENOMIC DNA]</scope>
    <source>
        <strain evidence="3 4">H2</strain>
    </source>
</reference>
<protein>
    <recommendedName>
        <fullName evidence="5">Surface antigen domain-containing protein</fullName>
    </recommendedName>
</protein>
<name>A0A6B8KI51_9HYPH</name>
<feature type="signal peptide" evidence="2">
    <location>
        <begin position="1"/>
        <end position="17"/>
    </location>
</feature>
<evidence type="ECO:0000313" key="4">
    <source>
        <dbReference type="Proteomes" id="UP000309061"/>
    </source>
</evidence>
<dbReference type="OrthoDB" id="5402098at2"/>
<dbReference type="KEGG" id="mhey:H2LOC_012115"/>
<keyword evidence="2" id="KW-0732">Signal</keyword>
<evidence type="ECO:0000256" key="1">
    <source>
        <dbReference type="SAM" id="MobiDB-lite"/>
    </source>
</evidence>
<proteinExistence type="predicted"/>
<gene>
    <name evidence="3" type="ORF">H2LOC_012115</name>
</gene>
<evidence type="ECO:0000256" key="2">
    <source>
        <dbReference type="SAM" id="SignalP"/>
    </source>
</evidence>